<reference evidence="2" key="1">
    <citation type="journal article" date="2023" name="PLoS Negl. Trop. Dis.">
        <title>A genome sequence for Biomphalaria pfeifferi, the major vector snail for the human-infecting parasite Schistosoma mansoni.</title>
        <authorList>
            <person name="Bu L."/>
            <person name="Lu L."/>
            <person name="Laidemitt M.R."/>
            <person name="Zhang S.M."/>
            <person name="Mutuku M."/>
            <person name="Mkoji G."/>
            <person name="Steinauer M."/>
            <person name="Loker E.S."/>
        </authorList>
    </citation>
    <scope>NUCLEOTIDE SEQUENCE</scope>
    <source>
        <strain evidence="2">KasaAsao</strain>
    </source>
</reference>
<dbReference type="EMBL" id="JASAOG010000120">
    <property type="protein sequence ID" value="KAK0049899.1"/>
    <property type="molecule type" value="Genomic_DNA"/>
</dbReference>
<name>A0AAD8B9N2_BIOPF</name>
<protein>
    <submittedName>
        <fullName evidence="2">Uncharacterized protein</fullName>
    </submittedName>
</protein>
<sequence>MEQAVMEAFKDQEKQSEKKRAYQGAQGRFAWGGGRSARWEKTKKERTGDTDREKLRDKESGKMVLRERK</sequence>
<keyword evidence="3" id="KW-1185">Reference proteome</keyword>
<dbReference type="AlphaFoldDB" id="A0AAD8B9N2"/>
<comment type="caution">
    <text evidence="2">The sequence shown here is derived from an EMBL/GenBank/DDBJ whole genome shotgun (WGS) entry which is preliminary data.</text>
</comment>
<feature type="compositionally biased region" description="Basic and acidic residues" evidence="1">
    <location>
        <begin position="8"/>
        <end position="20"/>
    </location>
</feature>
<proteinExistence type="predicted"/>
<accession>A0AAD8B9N2</accession>
<evidence type="ECO:0000313" key="3">
    <source>
        <dbReference type="Proteomes" id="UP001233172"/>
    </source>
</evidence>
<gene>
    <name evidence="2" type="ORF">Bpfe_020631</name>
</gene>
<organism evidence="2 3">
    <name type="scientific">Biomphalaria pfeifferi</name>
    <name type="common">Bloodfluke planorb</name>
    <name type="synonym">Freshwater snail</name>
    <dbReference type="NCBI Taxonomy" id="112525"/>
    <lineage>
        <taxon>Eukaryota</taxon>
        <taxon>Metazoa</taxon>
        <taxon>Spiralia</taxon>
        <taxon>Lophotrochozoa</taxon>
        <taxon>Mollusca</taxon>
        <taxon>Gastropoda</taxon>
        <taxon>Heterobranchia</taxon>
        <taxon>Euthyneura</taxon>
        <taxon>Panpulmonata</taxon>
        <taxon>Hygrophila</taxon>
        <taxon>Lymnaeoidea</taxon>
        <taxon>Planorbidae</taxon>
        <taxon>Biomphalaria</taxon>
    </lineage>
</organism>
<dbReference type="Proteomes" id="UP001233172">
    <property type="component" value="Unassembled WGS sequence"/>
</dbReference>
<evidence type="ECO:0000256" key="1">
    <source>
        <dbReference type="SAM" id="MobiDB-lite"/>
    </source>
</evidence>
<feature type="compositionally biased region" description="Basic and acidic residues" evidence="1">
    <location>
        <begin position="37"/>
        <end position="69"/>
    </location>
</feature>
<feature type="region of interest" description="Disordered" evidence="1">
    <location>
        <begin position="1"/>
        <end position="69"/>
    </location>
</feature>
<evidence type="ECO:0000313" key="2">
    <source>
        <dbReference type="EMBL" id="KAK0049899.1"/>
    </source>
</evidence>
<reference evidence="2" key="2">
    <citation type="submission" date="2023-04" db="EMBL/GenBank/DDBJ databases">
        <authorList>
            <person name="Bu L."/>
            <person name="Lu L."/>
            <person name="Laidemitt M.R."/>
            <person name="Zhang S.M."/>
            <person name="Mutuku M."/>
            <person name="Mkoji G."/>
            <person name="Steinauer M."/>
            <person name="Loker E.S."/>
        </authorList>
    </citation>
    <scope>NUCLEOTIDE SEQUENCE</scope>
    <source>
        <strain evidence="2">KasaAsao</strain>
        <tissue evidence="2">Whole Snail</tissue>
    </source>
</reference>